<dbReference type="EMBL" id="CALNXI010000181">
    <property type="protein sequence ID" value="CAH3021407.1"/>
    <property type="molecule type" value="Genomic_DNA"/>
</dbReference>
<sequence>VTSLSVQLFTVPTIARMLILDHDVLEVVLGSFMDHLRPAINGMFEFLSLAENKRITFAFTLSFFLFVTE</sequence>
<evidence type="ECO:0000313" key="2">
    <source>
        <dbReference type="Proteomes" id="UP001159427"/>
    </source>
</evidence>
<evidence type="ECO:0000313" key="1">
    <source>
        <dbReference type="EMBL" id="CAH3021407.1"/>
    </source>
</evidence>
<organism evidence="1 2">
    <name type="scientific">Porites evermanni</name>
    <dbReference type="NCBI Taxonomy" id="104178"/>
    <lineage>
        <taxon>Eukaryota</taxon>
        <taxon>Metazoa</taxon>
        <taxon>Cnidaria</taxon>
        <taxon>Anthozoa</taxon>
        <taxon>Hexacorallia</taxon>
        <taxon>Scleractinia</taxon>
        <taxon>Fungiina</taxon>
        <taxon>Poritidae</taxon>
        <taxon>Porites</taxon>
    </lineage>
</organism>
<reference evidence="1 2" key="1">
    <citation type="submission" date="2022-05" db="EMBL/GenBank/DDBJ databases">
        <authorList>
            <consortium name="Genoscope - CEA"/>
            <person name="William W."/>
        </authorList>
    </citation>
    <scope>NUCLEOTIDE SEQUENCE [LARGE SCALE GENOMIC DNA]</scope>
</reference>
<keyword evidence="2" id="KW-1185">Reference proteome</keyword>
<comment type="caution">
    <text evidence="1">The sequence shown here is derived from an EMBL/GenBank/DDBJ whole genome shotgun (WGS) entry which is preliminary data.</text>
</comment>
<protein>
    <submittedName>
        <fullName evidence="1">Uncharacterized protein</fullName>
    </submittedName>
</protein>
<name>A0ABN8M3V7_9CNID</name>
<proteinExistence type="predicted"/>
<feature type="non-terminal residue" evidence="1">
    <location>
        <position position="1"/>
    </location>
</feature>
<dbReference type="Proteomes" id="UP001159427">
    <property type="component" value="Unassembled WGS sequence"/>
</dbReference>
<gene>
    <name evidence="1" type="ORF">PEVE_00011278</name>
</gene>
<accession>A0ABN8M3V7</accession>